<gene>
    <name evidence="1" type="ORF">ABIC75_003818</name>
</gene>
<reference evidence="1 2" key="1">
    <citation type="submission" date="2024-06" db="EMBL/GenBank/DDBJ databases">
        <title>Sorghum-associated microbial communities from plants grown in Nebraska, USA.</title>
        <authorList>
            <person name="Schachtman D."/>
        </authorList>
    </citation>
    <scope>NUCLEOTIDE SEQUENCE [LARGE SCALE GENOMIC DNA]</scope>
    <source>
        <strain evidence="1 2">1073</strain>
    </source>
</reference>
<organism evidence="1 2">
    <name type="scientific">Dyella japonica</name>
    <dbReference type="NCBI Taxonomy" id="231455"/>
    <lineage>
        <taxon>Bacteria</taxon>
        <taxon>Pseudomonadati</taxon>
        <taxon>Pseudomonadota</taxon>
        <taxon>Gammaproteobacteria</taxon>
        <taxon>Lysobacterales</taxon>
        <taxon>Rhodanobacteraceae</taxon>
        <taxon>Dyella</taxon>
    </lineage>
</organism>
<sequence>MSQGLTEIQKLRIDIAAKIVAAQLPEGYATANRAELTGHTKEVILGAVRIANEIIDKAGKS</sequence>
<dbReference type="EMBL" id="JBEPMU010000006">
    <property type="protein sequence ID" value="MET3654080.1"/>
    <property type="molecule type" value="Genomic_DNA"/>
</dbReference>
<protein>
    <submittedName>
        <fullName evidence="1">Uncharacterized protein</fullName>
    </submittedName>
</protein>
<proteinExistence type="predicted"/>
<comment type="caution">
    <text evidence="1">The sequence shown here is derived from an EMBL/GenBank/DDBJ whole genome shotgun (WGS) entry which is preliminary data.</text>
</comment>
<name>A0ABV2JZ44_9GAMM</name>
<evidence type="ECO:0000313" key="1">
    <source>
        <dbReference type="EMBL" id="MET3654080.1"/>
    </source>
</evidence>
<dbReference type="RefSeq" id="WP_354015454.1">
    <property type="nucleotide sequence ID" value="NZ_JBEPMU010000006.1"/>
</dbReference>
<keyword evidence="2" id="KW-1185">Reference proteome</keyword>
<accession>A0ABV2JZ44</accession>
<evidence type="ECO:0000313" key="2">
    <source>
        <dbReference type="Proteomes" id="UP001549184"/>
    </source>
</evidence>
<dbReference type="Proteomes" id="UP001549184">
    <property type="component" value="Unassembled WGS sequence"/>
</dbReference>